<feature type="domain" description="C2 NT-type" evidence="2">
    <location>
        <begin position="524"/>
        <end position="576"/>
    </location>
</feature>
<feature type="compositionally biased region" description="Polar residues" evidence="1">
    <location>
        <begin position="175"/>
        <end position="184"/>
    </location>
</feature>
<evidence type="ECO:0000313" key="4">
    <source>
        <dbReference type="EMBL" id="WWC72386.1"/>
    </source>
</evidence>
<reference evidence="3" key="3">
    <citation type="submission" date="2016-07" db="EMBL/GenBank/DDBJ databases">
        <title>Evolution of pathogenesis and genome organization in the Tremellales.</title>
        <authorList>
            <person name="Cuomo C."/>
            <person name="Litvintseva A."/>
            <person name="Heitman J."/>
            <person name="Chen Y."/>
            <person name="Sun S."/>
            <person name="Springer D."/>
            <person name="Dromer F."/>
            <person name="Young S."/>
            <person name="Zeng Q."/>
            <person name="Chapman S."/>
            <person name="Gujja S."/>
            <person name="Saif S."/>
            <person name="Birren B."/>
        </authorList>
    </citation>
    <scope>NUCLEOTIDE SEQUENCE</scope>
    <source>
        <strain evidence="3">CBS 10737</strain>
    </source>
</reference>
<reference evidence="4" key="2">
    <citation type="submission" date="2013-07" db="EMBL/GenBank/DDBJ databases">
        <authorList>
            <consortium name="The Broad Institute Genome Sequencing Platform"/>
            <person name="Cuomo C."/>
            <person name="Litvintseva A."/>
            <person name="Chen Y."/>
            <person name="Heitman J."/>
            <person name="Sun S."/>
            <person name="Springer D."/>
            <person name="Dromer F."/>
            <person name="Young S.K."/>
            <person name="Zeng Q."/>
            <person name="Gargeya S."/>
            <person name="Fitzgerald M."/>
            <person name="Abouelleil A."/>
            <person name="Alvarado L."/>
            <person name="Berlin A.M."/>
            <person name="Chapman S.B."/>
            <person name="Dewar J."/>
            <person name="Goldberg J."/>
            <person name="Griggs A."/>
            <person name="Gujja S."/>
            <person name="Hansen M."/>
            <person name="Howarth C."/>
            <person name="Imamovic A."/>
            <person name="Larimer J."/>
            <person name="McCowan C."/>
            <person name="Murphy C."/>
            <person name="Pearson M."/>
            <person name="Priest M."/>
            <person name="Roberts A."/>
            <person name="Saif S."/>
            <person name="Shea T."/>
            <person name="Sykes S."/>
            <person name="Wortman J."/>
            <person name="Nusbaum C."/>
            <person name="Birren B."/>
        </authorList>
    </citation>
    <scope>NUCLEOTIDE SEQUENCE</scope>
    <source>
        <strain evidence="4">CBS 10737</strain>
    </source>
</reference>
<dbReference type="OrthoDB" id="3365224at2759"/>
<evidence type="ECO:0000313" key="5">
    <source>
        <dbReference type="Proteomes" id="UP000094020"/>
    </source>
</evidence>
<feature type="compositionally biased region" description="Basic residues" evidence="1">
    <location>
        <begin position="860"/>
        <end position="872"/>
    </location>
</feature>
<evidence type="ECO:0000256" key="1">
    <source>
        <dbReference type="SAM" id="MobiDB-lite"/>
    </source>
</evidence>
<evidence type="ECO:0000259" key="2">
    <source>
        <dbReference type="Pfam" id="PF10358"/>
    </source>
</evidence>
<feature type="region of interest" description="Disordered" evidence="1">
    <location>
        <begin position="432"/>
        <end position="471"/>
    </location>
</feature>
<dbReference type="InterPro" id="IPR039931">
    <property type="entry name" value="EEIG1/2-like"/>
</dbReference>
<protein>
    <recommendedName>
        <fullName evidence="2">C2 NT-type domain-containing protein</fullName>
    </recommendedName>
</protein>
<dbReference type="GeneID" id="30175519"/>
<dbReference type="RefSeq" id="XP_019007982.1">
    <property type="nucleotide sequence ID" value="XM_019158844.1"/>
</dbReference>
<feature type="compositionally biased region" description="Low complexity" evidence="1">
    <location>
        <begin position="281"/>
        <end position="299"/>
    </location>
</feature>
<feature type="compositionally biased region" description="Polar residues" evidence="1">
    <location>
        <begin position="689"/>
        <end position="705"/>
    </location>
</feature>
<feature type="region of interest" description="Disordered" evidence="1">
    <location>
        <begin position="812"/>
        <end position="898"/>
    </location>
</feature>
<feature type="compositionally biased region" description="Basic and acidic residues" evidence="1">
    <location>
        <begin position="873"/>
        <end position="889"/>
    </location>
</feature>
<gene>
    <name evidence="3" type="ORF">I206_07150</name>
    <name evidence="4" type="ORF">I206_106348</name>
</gene>
<dbReference type="STRING" id="1296096.A0A1B9HU15"/>
<feature type="compositionally biased region" description="Pro residues" evidence="1">
    <location>
        <begin position="185"/>
        <end position="198"/>
    </location>
</feature>
<feature type="compositionally biased region" description="Polar residues" evidence="1">
    <location>
        <begin position="259"/>
        <end position="271"/>
    </location>
</feature>
<dbReference type="Proteomes" id="UP000094020">
    <property type="component" value="Chromosome 9"/>
</dbReference>
<proteinExistence type="predicted"/>
<feature type="compositionally biased region" description="Polar residues" evidence="1">
    <location>
        <begin position="24"/>
        <end position="43"/>
    </location>
</feature>
<dbReference type="EMBL" id="KI894015">
    <property type="protein sequence ID" value="OCF46763.1"/>
    <property type="molecule type" value="Genomic_DNA"/>
</dbReference>
<feature type="compositionally biased region" description="Basic and acidic residues" evidence="1">
    <location>
        <begin position="393"/>
        <end position="406"/>
    </location>
</feature>
<dbReference type="PANTHER" id="PTHR21456">
    <property type="entry name" value="FAMILY WITH SEQUENCE SIMILARITY 102"/>
    <property type="match status" value="1"/>
</dbReference>
<feature type="region of interest" description="Disordered" evidence="1">
    <location>
        <begin position="244"/>
        <end position="417"/>
    </location>
</feature>
<dbReference type="AlphaFoldDB" id="A0A1B9HU15"/>
<keyword evidence="5" id="KW-1185">Reference proteome</keyword>
<name>A0A1B9HU15_9TREE</name>
<feature type="region of interest" description="Disordered" evidence="1">
    <location>
        <begin position="667"/>
        <end position="719"/>
    </location>
</feature>
<accession>A0A1B9HU15</accession>
<dbReference type="InterPro" id="IPR019448">
    <property type="entry name" value="NT-C2"/>
</dbReference>
<reference evidence="4" key="4">
    <citation type="submission" date="2024-02" db="EMBL/GenBank/DDBJ databases">
        <title>Comparative genomics of Cryptococcus and Kwoniella reveals pathogenesis evolution and contrasting modes of karyotype evolution via chromosome fusion or intercentromeric recombination.</title>
        <authorList>
            <person name="Coelho M.A."/>
            <person name="David-Palma M."/>
            <person name="Shea T."/>
            <person name="Bowers K."/>
            <person name="McGinley-Smith S."/>
            <person name="Mohammad A.W."/>
            <person name="Gnirke A."/>
            <person name="Yurkov A.M."/>
            <person name="Nowrousian M."/>
            <person name="Sun S."/>
            <person name="Cuomo C.A."/>
            <person name="Heitman J."/>
        </authorList>
    </citation>
    <scope>NUCLEOTIDE SEQUENCE</scope>
    <source>
        <strain evidence="4">CBS 10737</strain>
    </source>
</reference>
<feature type="compositionally biased region" description="Low complexity" evidence="1">
    <location>
        <begin position="815"/>
        <end position="836"/>
    </location>
</feature>
<feature type="compositionally biased region" description="Polar residues" evidence="1">
    <location>
        <begin position="375"/>
        <end position="391"/>
    </location>
</feature>
<dbReference type="Pfam" id="PF10358">
    <property type="entry name" value="NT-C2"/>
    <property type="match status" value="1"/>
</dbReference>
<organism evidence="3">
    <name type="scientific">Kwoniella pini CBS 10737</name>
    <dbReference type="NCBI Taxonomy" id="1296096"/>
    <lineage>
        <taxon>Eukaryota</taxon>
        <taxon>Fungi</taxon>
        <taxon>Dikarya</taxon>
        <taxon>Basidiomycota</taxon>
        <taxon>Agaricomycotina</taxon>
        <taxon>Tremellomycetes</taxon>
        <taxon>Tremellales</taxon>
        <taxon>Cryptococcaceae</taxon>
        <taxon>Kwoniella</taxon>
    </lineage>
</organism>
<feature type="region of interest" description="Disordered" evidence="1">
    <location>
        <begin position="1"/>
        <end position="73"/>
    </location>
</feature>
<feature type="compositionally biased region" description="Low complexity" evidence="1">
    <location>
        <begin position="345"/>
        <end position="364"/>
    </location>
</feature>
<feature type="region of interest" description="Disordered" evidence="1">
    <location>
        <begin position="126"/>
        <end position="232"/>
    </location>
</feature>
<sequence>MTTSSLLRPSLGIGNAPNDHSAGPSRSSSSFLPPATASTSRSVTPIGLPHSLASSNQNLHGQDAPHSHHHSGLSRLKHMFDNQKYALFETTVIIHELANVPQLSGEFDIKWKFRGKKPRGKELIELTKNGHKPLPKPSLPNLKLQSQNMQASSSTISIGTTSTASSGAYPPTPRSLLNPSSSTIPPRPPKSLSLPPPKDSFDKPEKKGSEPTPLKHIVTPDTAESDYGPVDSPEQLLVEEPEVLEHADDQGDEPRSRSTTESSQNSMNSKTGIPPLINIHRSSMTSRTGPSSSGTSTPTDRLAIPNARSIPVPVRGGTTPSYSTLIDPTIQRDEPSRPGSLTNRTTSFANPNTASSSTASSSSNLTQKRPFPLSRTRSASGPGSTFRSSYHSGDGEHPDYSSEMRKGTTPSSSLKSHSAKWDYELHHTIRIPLGKPLQVPTTPNTGSSGGIPHVRQKSTGPPLPGLGDGPLSESGLRLLIEQLPFPSHNKAPPHHASAFHHDNSAGAALANAYAEGKESVSEVVRKESKDRTFFGIVDIDLAPFAGKGRTTRRFLLKGSRTNATVKLTVDMRWIGGEERWAAPPMQEGHHVAGAGNFIADTQDAMRSDLVLAKTPSNSSSGSSLGLDLQRTRTTYSSSSNYPTRNASFTELGRSITSHSYQSYENHLAPSRRNQINDSPKKDVKPLSSIAHSNVPSGRQSPQSTPIIDPSISEGSGLLKKLGPSPVIMNISKANDHHKHHTHHLRRHHGHGHGHKHNYSGGINDLPPEVIIEAIFNPHPANVDGPFTYIPKNQIYNEIELENEKQVLEKVIKQASESSSNSNSHSNENTNNNTGGNTPDQIIDLNEQDGQIINGNVNVNGKHKLGWRGMRARAKAEREQKEKKEKDQKNRNRNNPSGL</sequence>
<feature type="compositionally biased region" description="Basic and acidic residues" evidence="1">
    <location>
        <begin position="244"/>
        <end position="258"/>
    </location>
</feature>
<dbReference type="EMBL" id="CP144527">
    <property type="protein sequence ID" value="WWC72386.1"/>
    <property type="molecule type" value="Genomic_DNA"/>
</dbReference>
<evidence type="ECO:0000313" key="3">
    <source>
        <dbReference type="EMBL" id="OCF46763.1"/>
    </source>
</evidence>
<feature type="compositionally biased region" description="Basic and acidic residues" evidence="1">
    <location>
        <begin position="199"/>
        <end position="209"/>
    </location>
</feature>
<reference evidence="3" key="1">
    <citation type="submission" date="2013-07" db="EMBL/GenBank/DDBJ databases">
        <title>The Genome Sequence of Cryptococcus pinus CBS10737.</title>
        <authorList>
            <consortium name="The Broad Institute Genome Sequencing Platform"/>
            <person name="Cuomo C."/>
            <person name="Litvintseva A."/>
            <person name="Chen Y."/>
            <person name="Heitman J."/>
            <person name="Sun S."/>
            <person name="Springer D."/>
            <person name="Dromer F."/>
            <person name="Young S.K."/>
            <person name="Zeng Q."/>
            <person name="Gargeya S."/>
            <person name="Fitzgerald M."/>
            <person name="Abouelleil A."/>
            <person name="Alvarado L."/>
            <person name="Berlin A.M."/>
            <person name="Chapman S.B."/>
            <person name="Dewar J."/>
            <person name="Goldberg J."/>
            <person name="Griggs A."/>
            <person name="Gujja S."/>
            <person name="Hansen M."/>
            <person name="Howarth C."/>
            <person name="Imamovic A."/>
            <person name="Larimer J."/>
            <person name="McCowan C."/>
            <person name="Murphy C."/>
            <person name="Pearson M."/>
            <person name="Priest M."/>
            <person name="Roberts A."/>
            <person name="Saif S."/>
            <person name="Shea T."/>
            <person name="Sykes S."/>
            <person name="Wortman J."/>
            <person name="Nusbaum C."/>
            <person name="Birren B."/>
        </authorList>
    </citation>
    <scope>NUCLEOTIDE SEQUENCE [LARGE SCALE GENOMIC DNA]</scope>
    <source>
        <strain evidence="3">CBS 10737</strain>
    </source>
</reference>
<dbReference type="PANTHER" id="PTHR21456:SF1">
    <property type="entry name" value="C2 NT-TYPE DOMAIN-CONTAINING PROTEIN"/>
    <property type="match status" value="1"/>
</dbReference>
<feature type="compositionally biased region" description="Low complexity" evidence="1">
    <location>
        <begin position="151"/>
        <end position="168"/>
    </location>
</feature>
<dbReference type="KEGG" id="kpin:30175519"/>